<dbReference type="Proteomes" id="UP000663879">
    <property type="component" value="Unassembled WGS sequence"/>
</dbReference>
<evidence type="ECO:0000313" key="2">
    <source>
        <dbReference type="EMBL" id="CAF0886773.1"/>
    </source>
</evidence>
<sequence length="144" mass="16913">MTMSLKIETLNRRPLSIVSNTSDKSVLKSPKKRTKFLKFEKKNTSILPNEDEDLIFRNEKDQYLKIKYNSEVEKKKFWINNQINLLHLYRLALKYLSIPASTGPVERMFSSAGYFNRPHRSRITTKNLEITTLLKCNFDILLGN</sequence>
<name>A0A813YNK5_9BILA</name>
<evidence type="ECO:0000313" key="3">
    <source>
        <dbReference type="Proteomes" id="UP000663879"/>
    </source>
</evidence>
<evidence type="ECO:0000259" key="1">
    <source>
        <dbReference type="Pfam" id="PF05699"/>
    </source>
</evidence>
<reference evidence="2" key="1">
    <citation type="submission" date="2021-02" db="EMBL/GenBank/DDBJ databases">
        <authorList>
            <person name="Nowell W R."/>
        </authorList>
    </citation>
    <scope>NUCLEOTIDE SEQUENCE</scope>
    <source>
        <strain evidence="2">Ploen Becks lab</strain>
    </source>
</reference>
<dbReference type="InterPro" id="IPR012337">
    <property type="entry name" value="RNaseH-like_sf"/>
</dbReference>
<feature type="domain" description="HAT C-terminal dimerisation" evidence="1">
    <location>
        <begin position="70"/>
        <end position="130"/>
    </location>
</feature>
<dbReference type="GO" id="GO:0046983">
    <property type="term" value="F:protein dimerization activity"/>
    <property type="evidence" value="ECO:0007669"/>
    <property type="project" value="InterPro"/>
</dbReference>
<proteinExistence type="predicted"/>
<gene>
    <name evidence="2" type="ORF">OXX778_LOCUS10700</name>
</gene>
<organism evidence="2 3">
    <name type="scientific">Brachionus calyciflorus</name>
    <dbReference type="NCBI Taxonomy" id="104777"/>
    <lineage>
        <taxon>Eukaryota</taxon>
        <taxon>Metazoa</taxon>
        <taxon>Spiralia</taxon>
        <taxon>Gnathifera</taxon>
        <taxon>Rotifera</taxon>
        <taxon>Eurotatoria</taxon>
        <taxon>Monogononta</taxon>
        <taxon>Pseudotrocha</taxon>
        <taxon>Ploima</taxon>
        <taxon>Brachionidae</taxon>
        <taxon>Brachionus</taxon>
    </lineage>
</organism>
<dbReference type="InterPro" id="IPR008906">
    <property type="entry name" value="HATC_C_dom"/>
</dbReference>
<protein>
    <recommendedName>
        <fullName evidence="1">HAT C-terminal dimerisation domain-containing protein</fullName>
    </recommendedName>
</protein>
<dbReference type="Pfam" id="PF05699">
    <property type="entry name" value="Dimer_Tnp_hAT"/>
    <property type="match status" value="1"/>
</dbReference>
<comment type="caution">
    <text evidence="2">The sequence shown here is derived from an EMBL/GenBank/DDBJ whole genome shotgun (WGS) entry which is preliminary data.</text>
</comment>
<dbReference type="EMBL" id="CAJNOC010001726">
    <property type="protein sequence ID" value="CAF0886773.1"/>
    <property type="molecule type" value="Genomic_DNA"/>
</dbReference>
<keyword evidence="3" id="KW-1185">Reference proteome</keyword>
<dbReference type="SUPFAM" id="SSF53098">
    <property type="entry name" value="Ribonuclease H-like"/>
    <property type="match status" value="1"/>
</dbReference>
<dbReference type="AlphaFoldDB" id="A0A813YNK5"/>
<dbReference type="OrthoDB" id="10071392at2759"/>
<accession>A0A813YNK5</accession>